<organism evidence="5 6">
    <name type="scientific">Archaeoglobus sulfaticallidus PM70-1</name>
    <dbReference type="NCBI Taxonomy" id="387631"/>
    <lineage>
        <taxon>Archaea</taxon>
        <taxon>Methanobacteriati</taxon>
        <taxon>Methanobacteriota</taxon>
        <taxon>Archaeoglobi</taxon>
        <taxon>Archaeoglobales</taxon>
        <taxon>Archaeoglobaceae</taxon>
        <taxon>Archaeoglobus</taxon>
    </lineage>
</organism>
<evidence type="ECO:0000256" key="1">
    <source>
        <dbReference type="PROSITE-ProRule" id="PRU00520"/>
    </source>
</evidence>
<feature type="active site" evidence="1">
    <location>
        <position position="36"/>
    </location>
</feature>
<dbReference type="PROSITE" id="PS51160">
    <property type="entry name" value="ACYLPHOSPHATASE_3"/>
    <property type="match status" value="1"/>
</dbReference>
<dbReference type="InterPro" id="IPR020456">
    <property type="entry name" value="Acylphosphatase"/>
</dbReference>
<comment type="similarity">
    <text evidence="3">Belongs to the acylphosphatase family.</text>
</comment>
<dbReference type="PRINTS" id="PR00112">
    <property type="entry name" value="ACYLPHPHTASE"/>
</dbReference>
<dbReference type="EMBL" id="CP005290">
    <property type="protein sequence ID" value="AGK61286.1"/>
    <property type="molecule type" value="Genomic_DNA"/>
</dbReference>
<dbReference type="InterPro" id="IPR036046">
    <property type="entry name" value="Acylphosphatase-like_dom_sf"/>
</dbReference>
<reference evidence="5 6" key="1">
    <citation type="journal article" date="2013" name="Genome Announc.">
        <title>Complete Genome Sequence of the Thermophilic and Facultatively Chemolithoautotrophic Sulfate Reducer Archaeoglobus sulfaticallidus Strain PM70-1T.</title>
        <authorList>
            <person name="Stokke R."/>
            <person name="Hocking W.P."/>
            <person name="Steinsbu B.O."/>
            <person name="Steen I.H."/>
        </authorList>
    </citation>
    <scope>NUCLEOTIDE SEQUENCE [LARGE SCALE GENOMIC DNA]</scope>
    <source>
        <strain evidence="5">PM70-1</strain>
    </source>
</reference>
<dbReference type="Gene3D" id="3.30.70.100">
    <property type="match status" value="1"/>
</dbReference>
<protein>
    <recommendedName>
        <fullName evidence="1 2">Acylphosphatase</fullName>
        <ecNumber evidence="1 2">3.6.1.7</ecNumber>
    </recommendedName>
</protein>
<dbReference type="GO" id="GO:0003998">
    <property type="term" value="F:acylphosphatase activity"/>
    <property type="evidence" value="ECO:0007669"/>
    <property type="project" value="UniProtKB-EC"/>
</dbReference>
<gene>
    <name evidence="5" type="ORF">Asulf_01292</name>
</gene>
<dbReference type="PANTHER" id="PTHR47268">
    <property type="entry name" value="ACYLPHOSPHATASE"/>
    <property type="match status" value="1"/>
</dbReference>
<dbReference type="eggNOG" id="arCOG01674">
    <property type="taxonomic scope" value="Archaea"/>
</dbReference>
<dbReference type="HOGENOM" id="CLU_141932_2_1_2"/>
<dbReference type="RefSeq" id="WP_015590884.1">
    <property type="nucleotide sequence ID" value="NC_021169.1"/>
</dbReference>
<dbReference type="Proteomes" id="UP000013307">
    <property type="component" value="Chromosome"/>
</dbReference>
<dbReference type="AlphaFoldDB" id="N0BL67"/>
<dbReference type="InterPro" id="IPR001792">
    <property type="entry name" value="Acylphosphatase-like_dom"/>
</dbReference>
<dbReference type="GeneID" id="15392932"/>
<keyword evidence="1 2" id="KW-0378">Hydrolase</keyword>
<evidence type="ECO:0000256" key="2">
    <source>
        <dbReference type="RuleBase" id="RU000553"/>
    </source>
</evidence>
<comment type="catalytic activity">
    <reaction evidence="1 2">
        <text>an acyl phosphate + H2O = a carboxylate + phosphate + H(+)</text>
        <dbReference type="Rhea" id="RHEA:14965"/>
        <dbReference type="ChEBI" id="CHEBI:15377"/>
        <dbReference type="ChEBI" id="CHEBI:15378"/>
        <dbReference type="ChEBI" id="CHEBI:29067"/>
        <dbReference type="ChEBI" id="CHEBI:43474"/>
        <dbReference type="ChEBI" id="CHEBI:59918"/>
        <dbReference type="EC" id="3.6.1.7"/>
    </reaction>
</comment>
<dbReference type="Pfam" id="PF00708">
    <property type="entry name" value="Acylphosphatase"/>
    <property type="match status" value="1"/>
</dbReference>
<dbReference type="SUPFAM" id="SSF54975">
    <property type="entry name" value="Acylphosphatase/BLUF domain-like"/>
    <property type="match status" value="1"/>
</dbReference>
<evidence type="ECO:0000259" key="4">
    <source>
        <dbReference type="PROSITE" id="PS51160"/>
    </source>
</evidence>
<proteinExistence type="inferred from homology"/>
<sequence>MIGVRIYVSGIVQGVGFRYFTRKLAKELGVKGYVKNLSDGRVLAVAEGESEQIEKFISELRKGPRGAVVRDIKVEEYQPNGEHDSFVIAF</sequence>
<evidence type="ECO:0000256" key="3">
    <source>
        <dbReference type="RuleBase" id="RU004168"/>
    </source>
</evidence>
<name>N0BL67_9EURY</name>
<dbReference type="InterPro" id="IPR017968">
    <property type="entry name" value="Acylphosphatase_CS"/>
</dbReference>
<dbReference type="PROSITE" id="PS00150">
    <property type="entry name" value="ACYLPHOSPHATASE_1"/>
    <property type="match status" value="1"/>
</dbReference>
<evidence type="ECO:0000313" key="5">
    <source>
        <dbReference type="EMBL" id="AGK61286.1"/>
    </source>
</evidence>
<keyword evidence="6" id="KW-1185">Reference proteome</keyword>
<dbReference type="PROSITE" id="PS00151">
    <property type="entry name" value="ACYLPHOSPHATASE_2"/>
    <property type="match status" value="1"/>
</dbReference>
<accession>N0BL67</accession>
<dbReference type="EC" id="3.6.1.7" evidence="1 2"/>
<dbReference type="KEGG" id="ast:Asulf_01292"/>
<feature type="active site" evidence="1">
    <location>
        <position position="18"/>
    </location>
</feature>
<evidence type="ECO:0000313" key="6">
    <source>
        <dbReference type="Proteomes" id="UP000013307"/>
    </source>
</evidence>
<dbReference type="STRING" id="387631.Asulf_01292"/>
<dbReference type="PANTHER" id="PTHR47268:SF4">
    <property type="entry name" value="ACYLPHOSPHATASE"/>
    <property type="match status" value="1"/>
</dbReference>
<dbReference type="OrthoDB" id="6643at2157"/>
<feature type="domain" description="Acylphosphatase-like" evidence="4">
    <location>
        <begin position="3"/>
        <end position="90"/>
    </location>
</feature>